<dbReference type="RefSeq" id="WP_117175764.1">
    <property type="nucleotide sequence ID" value="NZ_QFZK01000003.1"/>
</dbReference>
<name>A0A3E1RFD1_9BURK</name>
<dbReference type="Proteomes" id="UP000260665">
    <property type="component" value="Unassembled WGS sequence"/>
</dbReference>
<sequence>MQSWQMQTAKARFSDVVRSAKQDGPQNITVHGKSVAVVVSRDLFDQLSGNARSLAEFMQASPLVGLDELDLERDTSPVRELAL</sequence>
<comment type="similarity">
    <text evidence="1 2">Belongs to the phD/YefM antitoxin family.</text>
</comment>
<comment type="caution">
    <text evidence="3">The sequence shown here is derived from an EMBL/GenBank/DDBJ whole genome shotgun (WGS) entry which is preliminary data.</text>
</comment>
<reference evidence="3 4" key="1">
    <citation type="submission" date="2018-05" db="EMBL/GenBank/DDBJ databases">
        <title>Rhodoferax soyangensis sp.nov., isolated from an oligotrophic freshwater lake.</title>
        <authorList>
            <person name="Park M."/>
        </authorList>
    </citation>
    <scope>NUCLEOTIDE SEQUENCE [LARGE SCALE GENOMIC DNA]</scope>
    <source>
        <strain evidence="3 4">IMCC26218</strain>
    </source>
</reference>
<accession>A0A3E1RFD1</accession>
<dbReference type="AlphaFoldDB" id="A0A3E1RFD1"/>
<dbReference type="OrthoDB" id="361281at2"/>
<evidence type="ECO:0000313" key="4">
    <source>
        <dbReference type="Proteomes" id="UP000260665"/>
    </source>
</evidence>
<dbReference type="Gene3D" id="3.40.1620.10">
    <property type="entry name" value="YefM-like domain"/>
    <property type="match status" value="1"/>
</dbReference>
<proteinExistence type="inferred from homology"/>
<dbReference type="Pfam" id="PF02604">
    <property type="entry name" value="PhdYeFM_antitox"/>
    <property type="match status" value="1"/>
</dbReference>
<keyword evidence="4" id="KW-1185">Reference proteome</keyword>
<comment type="function">
    <text evidence="2">Antitoxin component of a type II toxin-antitoxin (TA) system.</text>
</comment>
<dbReference type="SUPFAM" id="SSF143120">
    <property type="entry name" value="YefM-like"/>
    <property type="match status" value="1"/>
</dbReference>
<evidence type="ECO:0000256" key="1">
    <source>
        <dbReference type="ARBA" id="ARBA00009981"/>
    </source>
</evidence>
<gene>
    <name evidence="3" type="ORF">DIC66_07800</name>
</gene>
<protein>
    <recommendedName>
        <fullName evidence="2">Antitoxin</fullName>
    </recommendedName>
</protein>
<evidence type="ECO:0000256" key="2">
    <source>
        <dbReference type="RuleBase" id="RU362080"/>
    </source>
</evidence>
<dbReference type="InterPro" id="IPR036165">
    <property type="entry name" value="YefM-like_sf"/>
</dbReference>
<dbReference type="NCBIfam" id="TIGR01552">
    <property type="entry name" value="phd_fam"/>
    <property type="match status" value="1"/>
</dbReference>
<dbReference type="EMBL" id="QFZK01000003">
    <property type="protein sequence ID" value="RFO97742.1"/>
    <property type="molecule type" value="Genomic_DNA"/>
</dbReference>
<organism evidence="3 4">
    <name type="scientific">Rhodoferax lacus</name>
    <dbReference type="NCBI Taxonomy" id="2184758"/>
    <lineage>
        <taxon>Bacteria</taxon>
        <taxon>Pseudomonadati</taxon>
        <taxon>Pseudomonadota</taxon>
        <taxon>Betaproteobacteria</taxon>
        <taxon>Burkholderiales</taxon>
        <taxon>Comamonadaceae</taxon>
        <taxon>Rhodoferax</taxon>
    </lineage>
</organism>
<dbReference type="InterPro" id="IPR006442">
    <property type="entry name" value="Antitoxin_Phd/YefM"/>
</dbReference>
<evidence type="ECO:0000313" key="3">
    <source>
        <dbReference type="EMBL" id="RFO97742.1"/>
    </source>
</evidence>